<reference evidence="1 2" key="1">
    <citation type="journal article" date="2022" name="Nat. Plants">
        <title>Genomes of leafy and leafless Platanthera orchids illuminate the evolution of mycoheterotrophy.</title>
        <authorList>
            <person name="Li M.H."/>
            <person name="Liu K.W."/>
            <person name="Li Z."/>
            <person name="Lu H.C."/>
            <person name="Ye Q.L."/>
            <person name="Zhang D."/>
            <person name="Wang J.Y."/>
            <person name="Li Y.F."/>
            <person name="Zhong Z.M."/>
            <person name="Liu X."/>
            <person name="Yu X."/>
            <person name="Liu D.K."/>
            <person name="Tu X.D."/>
            <person name="Liu B."/>
            <person name="Hao Y."/>
            <person name="Liao X.Y."/>
            <person name="Jiang Y.T."/>
            <person name="Sun W.H."/>
            <person name="Chen J."/>
            <person name="Chen Y.Q."/>
            <person name="Ai Y."/>
            <person name="Zhai J.W."/>
            <person name="Wu S.S."/>
            <person name="Zhou Z."/>
            <person name="Hsiao Y.Y."/>
            <person name="Wu W.L."/>
            <person name="Chen Y.Y."/>
            <person name="Lin Y.F."/>
            <person name="Hsu J.L."/>
            <person name="Li C.Y."/>
            <person name="Wang Z.W."/>
            <person name="Zhao X."/>
            <person name="Zhong W.Y."/>
            <person name="Ma X.K."/>
            <person name="Ma L."/>
            <person name="Huang J."/>
            <person name="Chen G.Z."/>
            <person name="Huang M.Z."/>
            <person name="Huang L."/>
            <person name="Peng D.H."/>
            <person name="Luo Y.B."/>
            <person name="Zou S.Q."/>
            <person name="Chen S.P."/>
            <person name="Lan S."/>
            <person name="Tsai W.C."/>
            <person name="Van de Peer Y."/>
            <person name="Liu Z.J."/>
        </authorList>
    </citation>
    <scope>NUCLEOTIDE SEQUENCE [LARGE SCALE GENOMIC DNA]</scope>
    <source>
        <strain evidence="1">Lor288</strain>
    </source>
</reference>
<proteinExistence type="predicted"/>
<dbReference type="Proteomes" id="UP001412067">
    <property type="component" value="Unassembled WGS sequence"/>
</dbReference>
<name>A0ABR2LEN8_9ASPA</name>
<sequence length="203" mass="22215">MAETRAGMEEADNLQRGLEKISVTKCVLARFLPTFGHHIAQHSIWFPILQRLTVEAVDYKARDAIPEAGVIAMSSLDSLYVKALDIFETGGTLGVSKDSLDSLPLLKIASENIVDCFRETMVCSVSLQTNLSSTEPPYHRSSVGFCRRWILPAIDRAMAINSRSTNVDDDDDDDAGLSSSIGHSSFIPLKVSISNLRQTNDVG</sequence>
<organism evidence="1 2">
    <name type="scientific">Platanthera guangdongensis</name>
    <dbReference type="NCBI Taxonomy" id="2320717"/>
    <lineage>
        <taxon>Eukaryota</taxon>
        <taxon>Viridiplantae</taxon>
        <taxon>Streptophyta</taxon>
        <taxon>Embryophyta</taxon>
        <taxon>Tracheophyta</taxon>
        <taxon>Spermatophyta</taxon>
        <taxon>Magnoliopsida</taxon>
        <taxon>Liliopsida</taxon>
        <taxon>Asparagales</taxon>
        <taxon>Orchidaceae</taxon>
        <taxon>Orchidoideae</taxon>
        <taxon>Orchideae</taxon>
        <taxon>Orchidinae</taxon>
        <taxon>Platanthera</taxon>
    </lineage>
</organism>
<protein>
    <submittedName>
        <fullName evidence="1">Uncharacterized protein</fullName>
    </submittedName>
</protein>
<evidence type="ECO:0000313" key="2">
    <source>
        <dbReference type="Proteomes" id="UP001412067"/>
    </source>
</evidence>
<comment type="caution">
    <text evidence="1">The sequence shown here is derived from an EMBL/GenBank/DDBJ whole genome shotgun (WGS) entry which is preliminary data.</text>
</comment>
<evidence type="ECO:0000313" key="1">
    <source>
        <dbReference type="EMBL" id="KAK8939424.1"/>
    </source>
</evidence>
<accession>A0ABR2LEN8</accession>
<keyword evidence="2" id="KW-1185">Reference proteome</keyword>
<gene>
    <name evidence="1" type="ORF">KSP40_PGU014386</name>
</gene>
<dbReference type="EMBL" id="JBBWWR010000020">
    <property type="protein sequence ID" value="KAK8939424.1"/>
    <property type="molecule type" value="Genomic_DNA"/>
</dbReference>